<evidence type="ECO:0000313" key="1">
    <source>
        <dbReference type="EMBL" id="KAF4621856.1"/>
    </source>
</evidence>
<keyword evidence="2" id="KW-1185">Reference proteome</keyword>
<accession>A0A8H4R327</accession>
<dbReference type="EMBL" id="JAACJL010000004">
    <property type="protein sequence ID" value="KAF4621856.1"/>
    <property type="molecule type" value="Genomic_DNA"/>
</dbReference>
<gene>
    <name evidence="1" type="ORF">D9613_012094</name>
</gene>
<evidence type="ECO:0000313" key="2">
    <source>
        <dbReference type="Proteomes" id="UP000521872"/>
    </source>
</evidence>
<comment type="caution">
    <text evidence="1">The sequence shown here is derived from an EMBL/GenBank/DDBJ whole genome shotgun (WGS) entry which is preliminary data.</text>
</comment>
<name>A0A8H4R327_9AGAR</name>
<organism evidence="1 2">
    <name type="scientific">Agrocybe pediades</name>
    <dbReference type="NCBI Taxonomy" id="84607"/>
    <lineage>
        <taxon>Eukaryota</taxon>
        <taxon>Fungi</taxon>
        <taxon>Dikarya</taxon>
        <taxon>Basidiomycota</taxon>
        <taxon>Agaricomycotina</taxon>
        <taxon>Agaricomycetes</taxon>
        <taxon>Agaricomycetidae</taxon>
        <taxon>Agaricales</taxon>
        <taxon>Agaricineae</taxon>
        <taxon>Strophariaceae</taxon>
        <taxon>Agrocybe</taxon>
    </lineage>
</organism>
<reference evidence="1 2" key="1">
    <citation type="submission" date="2019-12" db="EMBL/GenBank/DDBJ databases">
        <authorList>
            <person name="Floudas D."/>
            <person name="Bentzer J."/>
            <person name="Ahren D."/>
            <person name="Johansson T."/>
            <person name="Persson P."/>
            <person name="Tunlid A."/>
        </authorList>
    </citation>
    <scope>NUCLEOTIDE SEQUENCE [LARGE SCALE GENOMIC DNA]</scope>
    <source>
        <strain evidence="1 2">CBS 102.39</strain>
    </source>
</reference>
<dbReference type="AlphaFoldDB" id="A0A8H4R327"/>
<dbReference type="Proteomes" id="UP000521872">
    <property type="component" value="Unassembled WGS sequence"/>
</dbReference>
<proteinExistence type="predicted"/>
<sequence>MSTTFANGCDGLTVRPTLISSNHQTVTFFYCSGIAHNEAAVRTSDYYLEDMTPRDKTSEAVTLQDVKAWISGY</sequence>
<protein>
    <submittedName>
        <fullName evidence="1">Uncharacterized protein</fullName>
    </submittedName>
</protein>